<dbReference type="AlphaFoldDB" id="A0A6G0HZ56"/>
<name>A0A6G0HZ56_LARCR</name>
<dbReference type="GO" id="GO:0005886">
    <property type="term" value="C:plasma membrane"/>
    <property type="evidence" value="ECO:0007669"/>
    <property type="project" value="TreeGrafter"/>
</dbReference>
<evidence type="ECO:0000256" key="4">
    <source>
        <dbReference type="ARBA" id="ARBA00022989"/>
    </source>
</evidence>
<comment type="subcellular location">
    <subcellularLocation>
        <location evidence="1">Membrane</location>
        <topology evidence="1">Multi-pass membrane protein</topology>
    </subcellularLocation>
</comment>
<dbReference type="InterPro" id="IPR023271">
    <property type="entry name" value="Aquaporin-like"/>
</dbReference>
<feature type="transmembrane region" description="Helical" evidence="7">
    <location>
        <begin position="99"/>
        <end position="124"/>
    </location>
</feature>
<evidence type="ECO:0000313" key="8">
    <source>
        <dbReference type="EMBL" id="KAE8284460.1"/>
    </source>
</evidence>
<protein>
    <submittedName>
        <fullName evidence="8">Aquaporin-8</fullName>
    </submittedName>
</protein>
<dbReference type="PANTHER" id="PTHR19139:SF284">
    <property type="entry name" value="AQUAPORIN"/>
    <property type="match status" value="1"/>
</dbReference>
<dbReference type="GO" id="GO:0015250">
    <property type="term" value="F:water channel activity"/>
    <property type="evidence" value="ECO:0007669"/>
    <property type="project" value="TreeGrafter"/>
</dbReference>
<comment type="caution">
    <text evidence="8">The sequence shown here is derived from an EMBL/GenBank/DDBJ whole genome shotgun (WGS) entry which is preliminary data.</text>
</comment>
<dbReference type="Gene3D" id="1.20.1080.10">
    <property type="entry name" value="Glycerol uptake facilitator protein"/>
    <property type="match status" value="1"/>
</dbReference>
<dbReference type="EMBL" id="REGW02000017">
    <property type="protein sequence ID" value="KAE8284460.1"/>
    <property type="molecule type" value="Genomic_DNA"/>
</dbReference>
<dbReference type="PANTHER" id="PTHR19139">
    <property type="entry name" value="AQUAPORIN TRANSPORTER"/>
    <property type="match status" value="1"/>
</dbReference>
<sequence length="210" mass="22505">MSEAETKTEVFTITDMREPASEKDNTNKKTCIFEQYVQPCLVELLGTMLFVFVGCSSVIGNVGTTSAIQPAVAHGLALAWGHFNPAVSLCAYLCGGMELLLLVPYILAQMLGGMVGASFARAVLPPEVYANSTGGALVVLSNDLAIVTLAEMIMTMFLTLVVCMGAINSQTQTPMAPFCIGLTVTANILLGKNLNTSYFIDVYHLEFIFN</sequence>
<dbReference type="SUPFAM" id="SSF81338">
    <property type="entry name" value="Aquaporin-like"/>
    <property type="match status" value="1"/>
</dbReference>
<evidence type="ECO:0000256" key="6">
    <source>
        <dbReference type="RuleBase" id="RU000477"/>
    </source>
</evidence>
<gene>
    <name evidence="8" type="ORF">D5F01_LYC17793</name>
</gene>
<dbReference type="Pfam" id="PF00230">
    <property type="entry name" value="MIP"/>
    <property type="match status" value="1"/>
</dbReference>
<feature type="transmembrane region" description="Helical" evidence="7">
    <location>
        <begin position="144"/>
        <end position="167"/>
    </location>
</feature>
<evidence type="ECO:0000256" key="5">
    <source>
        <dbReference type="ARBA" id="ARBA00023136"/>
    </source>
</evidence>
<evidence type="ECO:0000256" key="2">
    <source>
        <dbReference type="ARBA" id="ARBA00006175"/>
    </source>
</evidence>
<evidence type="ECO:0000313" key="9">
    <source>
        <dbReference type="Proteomes" id="UP000424527"/>
    </source>
</evidence>
<feature type="transmembrane region" description="Helical" evidence="7">
    <location>
        <begin position="36"/>
        <end position="59"/>
    </location>
</feature>
<reference evidence="8 9" key="1">
    <citation type="submission" date="2019-07" db="EMBL/GenBank/DDBJ databases">
        <title>Chromosome genome assembly for large yellow croaker.</title>
        <authorList>
            <person name="Xiao S."/>
        </authorList>
    </citation>
    <scope>NUCLEOTIDE SEQUENCE [LARGE SCALE GENOMIC DNA]</scope>
    <source>
        <strain evidence="8">JMULYC20181020</strain>
        <tissue evidence="8">Muscle</tissue>
    </source>
</reference>
<evidence type="ECO:0000256" key="7">
    <source>
        <dbReference type="SAM" id="Phobius"/>
    </source>
</evidence>
<proteinExistence type="inferred from homology"/>
<accession>A0A6G0HZ56</accession>
<evidence type="ECO:0000256" key="1">
    <source>
        <dbReference type="ARBA" id="ARBA00004141"/>
    </source>
</evidence>
<evidence type="ECO:0000256" key="3">
    <source>
        <dbReference type="ARBA" id="ARBA00022692"/>
    </source>
</evidence>
<dbReference type="InterPro" id="IPR034294">
    <property type="entry name" value="Aquaporin_transptr"/>
</dbReference>
<organism evidence="8 9">
    <name type="scientific">Larimichthys crocea</name>
    <name type="common">Large yellow croaker</name>
    <name type="synonym">Pseudosciaena crocea</name>
    <dbReference type="NCBI Taxonomy" id="215358"/>
    <lineage>
        <taxon>Eukaryota</taxon>
        <taxon>Metazoa</taxon>
        <taxon>Chordata</taxon>
        <taxon>Craniata</taxon>
        <taxon>Vertebrata</taxon>
        <taxon>Euteleostomi</taxon>
        <taxon>Actinopterygii</taxon>
        <taxon>Neopterygii</taxon>
        <taxon>Teleostei</taxon>
        <taxon>Neoteleostei</taxon>
        <taxon>Acanthomorphata</taxon>
        <taxon>Eupercaria</taxon>
        <taxon>Sciaenidae</taxon>
        <taxon>Larimichthys</taxon>
    </lineage>
</organism>
<feature type="transmembrane region" description="Helical" evidence="7">
    <location>
        <begin position="71"/>
        <end position="92"/>
    </location>
</feature>
<dbReference type="PRINTS" id="PR00783">
    <property type="entry name" value="MINTRINSICP"/>
</dbReference>
<comment type="similarity">
    <text evidence="2 6">Belongs to the MIP/aquaporin (TC 1.A.8) family.</text>
</comment>
<keyword evidence="5 7" id="KW-0472">Membrane</keyword>
<dbReference type="Proteomes" id="UP000424527">
    <property type="component" value="Unassembled WGS sequence"/>
</dbReference>
<keyword evidence="6" id="KW-0813">Transport</keyword>
<keyword evidence="4 7" id="KW-1133">Transmembrane helix</keyword>
<dbReference type="InterPro" id="IPR000425">
    <property type="entry name" value="MIP"/>
</dbReference>
<keyword evidence="9" id="KW-1185">Reference proteome</keyword>
<keyword evidence="3 6" id="KW-0812">Transmembrane</keyword>